<dbReference type="Pfam" id="PF10551">
    <property type="entry name" value="MULE"/>
    <property type="match status" value="1"/>
</dbReference>
<evidence type="ECO:0000313" key="3">
    <source>
        <dbReference type="EMBL" id="CAG8772969.1"/>
    </source>
</evidence>
<feature type="region of interest" description="Disordered" evidence="1">
    <location>
        <begin position="371"/>
        <end position="399"/>
    </location>
</feature>
<evidence type="ECO:0000256" key="1">
    <source>
        <dbReference type="SAM" id="MobiDB-lite"/>
    </source>
</evidence>
<gene>
    <name evidence="3" type="ORF">GMARGA_LOCUS18734</name>
</gene>
<accession>A0ABN7VH91</accession>
<dbReference type="PANTHER" id="PTHR31669">
    <property type="entry name" value="PROTEIN FAR1-RELATED SEQUENCE 10-RELATED"/>
    <property type="match status" value="1"/>
</dbReference>
<reference evidence="3 4" key="1">
    <citation type="submission" date="2021-06" db="EMBL/GenBank/DDBJ databases">
        <authorList>
            <person name="Kallberg Y."/>
            <person name="Tangrot J."/>
            <person name="Rosling A."/>
        </authorList>
    </citation>
    <scope>NUCLEOTIDE SEQUENCE [LARGE SCALE GENOMIC DNA]</scope>
    <source>
        <strain evidence="3 4">120-4 pot B 10/14</strain>
    </source>
</reference>
<name>A0ABN7VH91_GIGMA</name>
<dbReference type="EMBL" id="CAJVQB010015180">
    <property type="protein sequence ID" value="CAG8772969.1"/>
    <property type="molecule type" value="Genomic_DNA"/>
</dbReference>
<comment type="caution">
    <text evidence="3">The sequence shown here is derived from an EMBL/GenBank/DDBJ whole genome shotgun (WGS) entry which is preliminary data.</text>
</comment>
<feature type="non-terminal residue" evidence="3">
    <location>
        <position position="1"/>
    </location>
</feature>
<feature type="compositionally biased region" description="Polar residues" evidence="1">
    <location>
        <begin position="311"/>
        <end position="325"/>
    </location>
</feature>
<dbReference type="InterPro" id="IPR031052">
    <property type="entry name" value="FHY3/FAR1"/>
</dbReference>
<protein>
    <submittedName>
        <fullName evidence="3">7807_t:CDS:1</fullName>
    </submittedName>
</protein>
<evidence type="ECO:0000313" key="4">
    <source>
        <dbReference type="Proteomes" id="UP000789901"/>
    </source>
</evidence>
<organism evidence="3 4">
    <name type="scientific">Gigaspora margarita</name>
    <dbReference type="NCBI Taxonomy" id="4874"/>
    <lineage>
        <taxon>Eukaryota</taxon>
        <taxon>Fungi</taxon>
        <taxon>Fungi incertae sedis</taxon>
        <taxon>Mucoromycota</taxon>
        <taxon>Glomeromycotina</taxon>
        <taxon>Glomeromycetes</taxon>
        <taxon>Diversisporales</taxon>
        <taxon>Gigasporaceae</taxon>
        <taxon>Gigaspora</taxon>
    </lineage>
</organism>
<feature type="domain" description="MULE transposase" evidence="2">
    <location>
        <begin position="41"/>
        <end position="89"/>
    </location>
</feature>
<proteinExistence type="predicted"/>
<sequence length="399" mass="46410">ANNFTRILEELKSENKNFQYKIKVDPKTNKLQQSIIMVKAYVVQAFMNNESADSFIWIFNTFLEIVNNNAPKVFLTDEDQAIIKAINQEKLKNDFLESINYLNKMDKNLQKWASCFNQKFCMPNITTTQRSESMYNLIKGALEYNKVKENNEFIIITKSLYEKQANKLLTIALQLNLEELPDYIFLLRWHKNPSKYNLTILYKTFYNMPSNSIQLTATNKAIEYNNNVYEYLINRTFQKAANKGENSEQKNFFPNIVKHNISEDISKKLTLILTETFTIDYGNLEMQQQIQRFLEEYFENPKSSNKETIESNKPSVSNRNKTTTLKGKGILQEKDKTENLDHYEDITKPVMSINTQEMQASTTKLTNKQMKSLNSSHPGIPTAPSKLTPLGRSKLQLTL</sequence>
<dbReference type="PANTHER" id="PTHR31669:SF251">
    <property type="entry name" value="PROTEIN FAR1-RELATED SEQUENCE"/>
    <property type="match status" value="1"/>
</dbReference>
<dbReference type="Proteomes" id="UP000789901">
    <property type="component" value="Unassembled WGS sequence"/>
</dbReference>
<evidence type="ECO:0000259" key="2">
    <source>
        <dbReference type="Pfam" id="PF10551"/>
    </source>
</evidence>
<dbReference type="InterPro" id="IPR018289">
    <property type="entry name" value="MULE_transposase_dom"/>
</dbReference>
<feature type="region of interest" description="Disordered" evidence="1">
    <location>
        <begin position="303"/>
        <end position="337"/>
    </location>
</feature>
<keyword evidence="4" id="KW-1185">Reference proteome</keyword>